<keyword evidence="15" id="KW-0675">Receptor</keyword>
<comment type="caution">
    <text evidence="23">The sequence shown here is derived from an EMBL/GenBank/DDBJ whole genome shotgun (WGS) entry which is preliminary data.</text>
</comment>
<keyword evidence="16" id="KW-0325">Glycoprotein</keyword>
<dbReference type="InterPro" id="IPR001245">
    <property type="entry name" value="Ser-Thr/Tyr_kinase_cat_dom"/>
</dbReference>
<dbReference type="InterPro" id="IPR000719">
    <property type="entry name" value="Prot_kinase_dom"/>
</dbReference>
<evidence type="ECO:0000256" key="4">
    <source>
        <dbReference type="ARBA" id="ARBA00022553"/>
    </source>
</evidence>
<gene>
    <name evidence="23" type="ORF">B296_00017530</name>
</gene>
<dbReference type="InterPro" id="IPR013210">
    <property type="entry name" value="LRR_N_plant-typ"/>
</dbReference>
<dbReference type="Gene3D" id="3.80.10.10">
    <property type="entry name" value="Ribonuclease Inhibitor"/>
    <property type="match status" value="2"/>
</dbReference>
<evidence type="ECO:0000256" key="3">
    <source>
        <dbReference type="ARBA" id="ARBA00012513"/>
    </source>
</evidence>
<dbReference type="InterPro" id="IPR032675">
    <property type="entry name" value="LRR_dom_sf"/>
</dbReference>
<dbReference type="Pfam" id="PF07714">
    <property type="entry name" value="PK_Tyr_Ser-Thr"/>
    <property type="match status" value="1"/>
</dbReference>
<evidence type="ECO:0000256" key="7">
    <source>
        <dbReference type="ARBA" id="ARBA00022692"/>
    </source>
</evidence>
<evidence type="ECO:0000256" key="13">
    <source>
        <dbReference type="ARBA" id="ARBA00022989"/>
    </source>
</evidence>
<dbReference type="Pfam" id="PF00560">
    <property type="entry name" value="LRR_1"/>
    <property type="match status" value="1"/>
</dbReference>
<keyword evidence="12" id="KW-0067">ATP-binding</keyword>
<protein>
    <recommendedName>
        <fullName evidence="3">non-specific serine/threonine protein kinase</fullName>
        <ecNumber evidence="3">2.7.11.1</ecNumber>
    </recommendedName>
</protein>
<evidence type="ECO:0000256" key="18">
    <source>
        <dbReference type="ARBA" id="ARBA00048679"/>
    </source>
</evidence>
<dbReference type="Gene3D" id="1.10.510.10">
    <property type="entry name" value="Transferase(Phosphotransferase) domain 1"/>
    <property type="match status" value="1"/>
</dbReference>
<evidence type="ECO:0000256" key="17">
    <source>
        <dbReference type="ARBA" id="ARBA00047899"/>
    </source>
</evidence>
<evidence type="ECO:0000256" key="5">
    <source>
        <dbReference type="ARBA" id="ARBA00022614"/>
    </source>
</evidence>
<dbReference type="PROSITE" id="PS50011">
    <property type="entry name" value="PROTEIN_KINASE_DOM"/>
    <property type="match status" value="1"/>
</dbReference>
<dbReference type="PROSITE" id="PS51450">
    <property type="entry name" value="LRR"/>
    <property type="match status" value="1"/>
</dbReference>
<keyword evidence="5" id="KW-0433">Leucine-rich repeat</keyword>
<evidence type="ECO:0000256" key="11">
    <source>
        <dbReference type="ARBA" id="ARBA00022777"/>
    </source>
</evidence>
<dbReference type="PANTHER" id="PTHR48007:SF64">
    <property type="entry name" value="POLLEN RECEPTOR-LIKE KINASE 1"/>
    <property type="match status" value="1"/>
</dbReference>
<evidence type="ECO:0000259" key="22">
    <source>
        <dbReference type="PROSITE" id="PS50011"/>
    </source>
</evidence>
<dbReference type="SUPFAM" id="SSF52058">
    <property type="entry name" value="L domain-like"/>
    <property type="match status" value="1"/>
</dbReference>
<dbReference type="FunFam" id="1.10.510.10:FF:000480">
    <property type="entry name" value="Pollen receptor-like kinase 1"/>
    <property type="match status" value="1"/>
</dbReference>
<reference evidence="23 24" key="1">
    <citation type="journal article" date="2014" name="Agronomy (Basel)">
        <title>A Draft Genome Sequence for Ensete ventricosum, the Drought-Tolerant Tree Against Hunger.</title>
        <authorList>
            <person name="Harrison J."/>
            <person name="Moore K.A."/>
            <person name="Paszkiewicz K."/>
            <person name="Jones T."/>
            <person name="Grant M."/>
            <person name="Ambacheew D."/>
            <person name="Muzemil S."/>
            <person name="Studholme D.J."/>
        </authorList>
    </citation>
    <scope>NUCLEOTIDE SEQUENCE [LARGE SCALE GENOMIC DNA]</scope>
</reference>
<evidence type="ECO:0000256" key="10">
    <source>
        <dbReference type="ARBA" id="ARBA00022741"/>
    </source>
</evidence>
<feature type="compositionally biased region" description="Low complexity" evidence="19">
    <location>
        <begin position="8"/>
        <end position="21"/>
    </location>
</feature>
<proteinExistence type="inferred from homology"/>
<dbReference type="Pfam" id="PF08263">
    <property type="entry name" value="LRRNT_2"/>
    <property type="match status" value="1"/>
</dbReference>
<evidence type="ECO:0000256" key="9">
    <source>
        <dbReference type="ARBA" id="ARBA00022737"/>
    </source>
</evidence>
<keyword evidence="13 20" id="KW-1133">Transmembrane helix</keyword>
<dbReference type="PANTHER" id="PTHR48007">
    <property type="entry name" value="LEUCINE-RICH REPEAT RECEPTOR-LIKE PROTEIN KINASE PXC1"/>
    <property type="match status" value="1"/>
</dbReference>
<dbReference type="GO" id="GO:0004674">
    <property type="term" value="F:protein serine/threonine kinase activity"/>
    <property type="evidence" value="ECO:0007669"/>
    <property type="project" value="UniProtKB-EC"/>
</dbReference>
<comment type="catalytic activity">
    <reaction evidence="18">
        <text>L-seryl-[protein] + ATP = O-phospho-L-seryl-[protein] + ADP + H(+)</text>
        <dbReference type="Rhea" id="RHEA:17989"/>
        <dbReference type="Rhea" id="RHEA-COMP:9863"/>
        <dbReference type="Rhea" id="RHEA-COMP:11604"/>
        <dbReference type="ChEBI" id="CHEBI:15378"/>
        <dbReference type="ChEBI" id="CHEBI:29999"/>
        <dbReference type="ChEBI" id="CHEBI:30616"/>
        <dbReference type="ChEBI" id="CHEBI:83421"/>
        <dbReference type="ChEBI" id="CHEBI:456216"/>
        <dbReference type="EC" id="2.7.11.1"/>
    </reaction>
</comment>
<dbReference type="FunFam" id="3.80.10.10:FF:000400">
    <property type="entry name" value="Nuclear pore complex protein NUP107"/>
    <property type="match status" value="1"/>
</dbReference>
<dbReference type="InterPro" id="IPR011009">
    <property type="entry name" value="Kinase-like_dom_sf"/>
</dbReference>
<evidence type="ECO:0000256" key="19">
    <source>
        <dbReference type="SAM" id="MobiDB-lite"/>
    </source>
</evidence>
<feature type="domain" description="Protein kinase" evidence="22">
    <location>
        <begin position="383"/>
        <end position="656"/>
    </location>
</feature>
<evidence type="ECO:0000256" key="2">
    <source>
        <dbReference type="ARBA" id="ARBA00008684"/>
    </source>
</evidence>
<dbReference type="InterPro" id="IPR001611">
    <property type="entry name" value="Leu-rich_rpt"/>
</dbReference>
<comment type="subcellular location">
    <subcellularLocation>
        <location evidence="1">Membrane</location>
        <topology evidence="1">Single-pass membrane protein</topology>
    </subcellularLocation>
</comment>
<dbReference type="FunFam" id="3.30.200.20:FF:000307">
    <property type="entry name" value="pollen receptor-like kinase 1"/>
    <property type="match status" value="1"/>
</dbReference>
<feature type="non-terminal residue" evidence="23">
    <location>
        <position position="1"/>
    </location>
</feature>
<dbReference type="InterPro" id="IPR046959">
    <property type="entry name" value="PRK1-6/SRF4-like"/>
</dbReference>
<keyword evidence="7 20" id="KW-0812">Transmembrane</keyword>
<comment type="catalytic activity">
    <reaction evidence="17">
        <text>L-threonyl-[protein] + ATP = O-phospho-L-threonyl-[protein] + ADP + H(+)</text>
        <dbReference type="Rhea" id="RHEA:46608"/>
        <dbReference type="Rhea" id="RHEA-COMP:11060"/>
        <dbReference type="Rhea" id="RHEA-COMP:11605"/>
        <dbReference type="ChEBI" id="CHEBI:15378"/>
        <dbReference type="ChEBI" id="CHEBI:30013"/>
        <dbReference type="ChEBI" id="CHEBI:30616"/>
        <dbReference type="ChEBI" id="CHEBI:61977"/>
        <dbReference type="ChEBI" id="CHEBI:456216"/>
        <dbReference type="EC" id="2.7.11.1"/>
    </reaction>
</comment>
<evidence type="ECO:0000256" key="1">
    <source>
        <dbReference type="ARBA" id="ARBA00004167"/>
    </source>
</evidence>
<dbReference type="Gene3D" id="3.30.200.20">
    <property type="entry name" value="Phosphorylase Kinase, domain 1"/>
    <property type="match status" value="1"/>
</dbReference>
<accession>A0A426YGU8</accession>
<feature type="region of interest" description="Disordered" evidence="19">
    <location>
        <begin position="1"/>
        <end position="27"/>
    </location>
</feature>
<evidence type="ECO:0000256" key="6">
    <source>
        <dbReference type="ARBA" id="ARBA00022679"/>
    </source>
</evidence>
<evidence type="ECO:0000313" key="24">
    <source>
        <dbReference type="Proteomes" id="UP000287651"/>
    </source>
</evidence>
<dbReference type="EMBL" id="AMZH03012511">
    <property type="protein sequence ID" value="RRT50890.1"/>
    <property type="molecule type" value="Genomic_DNA"/>
</dbReference>
<dbReference type="EC" id="2.7.11.1" evidence="3"/>
<dbReference type="AlphaFoldDB" id="A0A426YGU8"/>
<dbReference type="Proteomes" id="UP000287651">
    <property type="component" value="Unassembled WGS sequence"/>
</dbReference>
<feature type="transmembrane region" description="Helical" evidence="20">
    <location>
        <begin position="293"/>
        <end position="317"/>
    </location>
</feature>
<keyword evidence="9" id="KW-0677">Repeat</keyword>
<evidence type="ECO:0000256" key="16">
    <source>
        <dbReference type="ARBA" id="ARBA00023180"/>
    </source>
</evidence>
<evidence type="ECO:0000256" key="20">
    <source>
        <dbReference type="SAM" id="Phobius"/>
    </source>
</evidence>
<dbReference type="CDD" id="cd12087">
    <property type="entry name" value="TM_EGFR-like"/>
    <property type="match status" value="1"/>
</dbReference>
<feature type="chain" id="PRO_5019327769" description="non-specific serine/threonine protein kinase" evidence="21">
    <location>
        <begin position="49"/>
        <end position="689"/>
    </location>
</feature>
<keyword evidence="8 21" id="KW-0732">Signal</keyword>
<keyword evidence="6" id="KW-0808">Transferase</keyword>
<evidence type="ECO:0000256" key="14">
    <source>
        <dbReference type="ARBA" id="ARBA00023136"/>
    </source>
</evidence>
<dbReference type="Pfam" id="PF13855">
    <property type="entry name" value="LRR_8"/>
    <property type="match status" value="1"/>
</dbReference>
<evidence type="ECO:0000256" key="15">
    <source>
        <dbReference type="ARBA" id="ARBA00023170"/>
    </source>
</evidence>
<keyword evidence="4" id="KW-0597">Phosphoprotein</keyword>
<evidence type="ECO:0000256" key="12">
    <source>
        <dbReference type="ARBA" id="ARBA00022840"/>
    </source>
</evidence>
<keyword evidence="11" id="KW-0418">Kinase</keyword>
<organism evidence="23 24">
    <name type="scientific">Ensete ventricosum</name>
    <name type="common">Abyssinian banana</name>
    <name type="synonym">Musa ensete</name>
    <dbReference type="NCBI Taxonomy" id="4639"/>
    <lineage>
        <taxon>Eukaryota</taxon>
        <taxon>Viridiplantae</taxon>
        <taxon>Streptophyta</taxon>
        <taxon>Embryophyta</taxon>
        <taxon>Tracheophyta</taxon>
        <taxon>Spermatophyta</taxon>
        <taxon>Magnoliopsida</taxon>
        <taxon>Liliopsida</taxon>
        <taxon>Zingiberales</taxon>
        <taxon>Musaceae</taxon>
        <taxon>Ensete</taxon>
    </lineage>
</organism>
<evidence type="ECO:0000256" key="8">
    <source>
        <dbReference type="ARBA" id="ARBA00022729"/>
    </source>
</evidence>
<comment type="similarity">
    <text evidence="2">Belongs to the protein kinase superfamily. Ser/Thr protein kinase family.</text>
</comment>
<feature type="signal peptide" evidence="21">
    <location>
        <begin position="1"/>
        <end position="48"/>
    </location>
</feature>
<keyword evidence="14 20" id="KW-0472">Membrane</keyword>
<dbReference type="GO" id="GO:0016020">
    <property type="term" value="C:membrane"/>
    <property type="evidence" value="ECO:0007669"/>
    <property type="project" value="UniProtKB-SubCell"/>
</dbReference>
<dbReference type="SUPFAM" id="SSF56112">
    <property type="entry name" value="Protein kinase-like (PK-like)"/>
    <property type="match status" value="1"/>
</dbReference>
<dbReference type="GO" id="GO:0005524">
    <property type="term" value="F:ATP binding"/>
    <property type="evidence" value="ECO:0007669"/>
    <property type="project" value="UniProtKB-KW"/>
</dbReference>
<keyword evidence="10" id="KW-0547">Nucleotide-binding</keyword>
<evidence type="ECO:0000313" key="23">
    <source>
        <dbReference type="EMBL" id="RRT50890.1"/>
    </source>
</evidence>
<sequence length="689" mass="76439">ATTAPWPTSRTSSSCSSSSSRHGGGRPAAQPPLLLVLFLFLTTWRAAADAPDDRSVLLEFKTTTLSPAPGDWDGQDGPCIKNVSKWTGVYCDEDGRVSILRLESMNLSGTLNLDALSELPNLRSLSFSNNNLEGSIPDVTKLPKLKSIYLSMNRFAGEIPDGMFSASLGLKVLWLSQNNFSGSIPSSLTAPKKLTELRLDGNKFEGQIPALWQPNLQLVNVSFNDLEGPIPERLSNMNRSWFEGQSSLFLYEERRRLQTLDTRLWSTSTGNKNLCGPPLAVSCESSKKKFSPALLVVVILISVAALVAIVGVTAFLFRRRKKENTMVNKLRSVKPETTVHLEADGMALGTVRYHEGEKKVPKEEKLLFVGERRGTFDIQDLLRASAEVLGSGNFGSSYKAILLDGPSVVVKRFKEMNGVSREDFQEHMRRLGRLSHPNLLPLVAYYYRKEEKLLISDYIPNGSLAHMLYGNRTSRTSPLDWPTRLKIIKGVARGLAYLYEELPTLTVPHGHLKSSNVLLDLSFEPILTDYALVPVMNKAHASELMVAYKSPECTQHGKPSTKSDVWSLGILMLEILTGRFPANHLRPGRAGTDLASWVSSVIREEWTGEVFDSTMKGTRNSEGEMLKLLRVAMACCETDVRRRCEMAAALERIEELKERESDAEFSSAISEGEAFYSSKAITDDDFSFS</sequence>
<evidence type="ECO:0000256" key="21">
    <source>
        <dbReference type="SAM" id="SignalP"/>
    </source>
</evidence>
<name>A0A426YGU8_ENSVE</name>